<dbReference type="EMBL" id="CP037939">
    <property type="protein sequence ID" value="QBR47446.1"/>
    <property type="molecule type" value="Genomic_DNA"/>
</dbReference>
<keyword evidence="7 8" id="KW-0456">Lyase</keyword>
<dbReference type="GO" id="GO:0004425">
    <property type="term" value="F:indole-3-glycerol-phosphate synthase activity"/>
    <property type="evidence" value="ECO:0007669"/>
    <property type="project" value="UniProtKB-EC"/>
</dbReference>
<protein>
    <recommendedName>
        <fullName evidence="8">Indole-3-glycerol phosphate synthase</fullName>
        <shortName evidence="8">IGPS</shortName>
        <ecNumber evidence="8">4.1.1.48</ecNumber>
    </recommendedName>
</protein>
<dbReference type="InterPro" id="IPR013798">
    <property type="entry name" value="Indole-3-glycerol_P_synth_dom"/>
</dbReference>
<dbReference type="CDD" id="cd00331">
    <property type="entry name" value="IGPS"/>
    <property type="match status" value="1"/>
</dbReference>
<evidence type="ECO:0000256" key="8">
    <source>
        <dbReference type="HAMAP-Rule" id="MF_00134"/>
    </source>
</evidence>
<evidence type="ECO:0000259" key="9">
    <source>
        <dbReference type="Pfam" id="PF00218"/>
    </source>
</evidence>
<feature type="domain" description="Indole-3-glycerol phosphate synthase" evidence="9">
    <location>
        <begin position="3"/>
        <end position="251"/>
    </location>
</feature>
<evidence type="ECO:0000256" key="3">
    <source>
        <dbReference type="ARBA" id="ARBA00022605"/>
    </source>
</evidence>
<dbReference type="InterPro" id="IPR045186">
    <property type="entry name" value="Indole-3-glycerol_P_synth"/>
</dbReference>
<accession>A0ABX5SJC9</accession>
<evidence type="ECO:0000256" key="7">
    <source>
        <dbReference type="ARBA" id="ARBA00023239"/>
    </source>
</evidence>
<keyword evidence="5 8" id="KW-0822">Tryptophan biosynthesis</keyword>
<dbReference type="SUPFAM" id="SSF51366">
    <property type="entry name" value="Ribulose-phoshate binding barrel"/>
    <property type="match status" value="1"/>
</dbReference>
<organism evidence="10 11">
    <name type="scientific">Leuconostoc kimchii</name>
    <dbReference type="NCBI Taxonomy" id="136609"/>
    <lineage>
        <taxon>Bacteria</taxon>
        <taxon>Bacillati</taxon>
        <taxon>Bacillota</taxon>
        <taxon>Bacilli</taxon>
        <taxon>Lactobacillales</taxon>
        <taxon>Lactobacillaceae</taxon>
        <taxon>Leuconostoc</taxon>
    </lineage>
</organism>
<dbReference type="PANTHER" id="PTHR22854:SF2">
    <property type="entry name" value="INDOLE-3-GLYCEROL-PHOSPHATE SYNTHASE"/>
    <property type="match status" value="1"/>
</dbReference>
<dbReference type="HAMAP" id="MF_00134_B">
    <property type="entry name" value="IGPS_B"/>
    <property type="match status" value="1"/>
</dbReference>
<comment type="pathway">
    <text evidence="2 8">Amino-acid biosynthesis; L-tryptophan biosynthesis; L-tryptophan from chorismate: step 4/5.</text>
</comment>
<evidence type="ECO:0000256" key="5">
    <source>
        <dbReference type="ARBA" id="ARBA00022822"/>
    </source>
</evidence>
<keyword evidence="11" id="KW-1185">Reference proteome</keyword>
<comment type="similarity">
    <text evidence="8">Belongs to the TrpC family.</text>
</comment>
<proteinExistence type="inferred from homology"/>
<evidence type="ECO:0000256" key="6">
    <source>
        <dbReference type="ARBA" id="ARBA00023141"/>
    </source>
</evidence>
<keyword evidence="3 8" id="KW-0028">Amino-acid biosynthesis</keyword>
<keyword evidence="4 8" id="KW-0210">Decarboxylase</keyword>
<dbReference type="InterPro" id="IPR013785">
    <property type="entry name" value="Aldolase_TIM"/>
</dbReference>
<dbReference type="Proteomes" id="UP000295756">
    <property type="component" value="Chromosome"/>
</dbReference>
<comment type="catalytic activity">
    <reaction evidence="1 8">
        <text>1-(2-carboxyphenylamino)-1-deoxy-D-ribulose 5-phosphate + H(+) = (1S,2R)-1-C-(indol-3-yl)glycerol 3-phosphate + CO2 + H2O</text>
        <dbReference type="Rhea" id="RHEA:23476"/>
        <dbReference type="ChEBI" id="CHEBI:15377"/>
        <dbReference type="ChEBI" id="CHEBI:15378"/>
        <dbReference type="ChEBI" id="CHEBI:16526"/>
        <dbReference type="ChEBI" id="CHEBI:58613"/>
        <dbReference type="ChEBI" id="CHEBI:58866"/>
        <dbReference type="EC" id="4.1.1.48"/>
    </reaction>
</comment>
<dbReference type="RefSeq" id="WP_013102360.1">
    <property type="nucleotide sequence ID" value="NZ_CP037939.1"/>
</dbReference>
<keyword evidence="6 8" id="KW-0057">Aromatic amino acid biosynthesis</keyword>
<dbReference type="Pfam" id="PF00218">
    <property type="entry name" value="IGPS"/>
    <property type="match status" value="1"/>
</dbReference>
<evidence type="ECO:0000256" key="2">
    <source>
        <dbReference type="ARBA" id="ARBA00004696"/>
    </source>
</evidence>
<sequence length="262" mass="29134">MILDELVHVTRENMLTRQREVSLSDLKAKAEQMLVYTDFPVEQALQQPQISVIAEIKQASPSKGQIIPTNQFDYMAIARQYELASVDLVSVLTEETYFKGSLNILKSVAKAIDTPVLRKDFTIDPYMIYEAKVAGASAILLIVAILDDVQLNQYLHLADQLGLSAIVEAHTASEIKRAIAAKARIIGINNRNLKDFTVDFDNTARLRALVPEGVSVVSESGIRSREDVTLLENINVNGILIGETFMKAKDKINMFNILTGRE</sequence>
<gene>
    <name evidence="8 10" type="primary">trpC</name>
    <name evidence="10" type="ORF">EW139_04670</name>
</gene>
<dbReference type="InterPro" id="IPR001468">
    <property type="entry name" value="Indole-3-GlycerolPSynthase_CS"/>
</dbReference>
<evidence type="ECO:0000313" key="10">
    <source>
        <dbReference type="EMBL" id="QBR47446.1"/>
    </source>
</evidence>
<reference evidence="10 11" key="1">
    <citation type="submission" date="2019-03" db="EMBL/GenBank/DDBJ databases">
        <title>Complete Genome Sequence of Leuconostoc kimchii strain NKJ218 Isolated from Homemade Kimchi.</title>
        <authorList>
            <person name="Jung J.Y."/>
            <person name="Jin H.M."/>
            <person name="Jung J.-W."/>
            <person name="Lee S.-Y."/>
            <person name="Ryu B.-G."/>
            <person name="Han S.-S."/>
            <person name="Kang H.K."/>
            <person name="Choi H.W."/>
            <person name="Chung E.J."/>
            <person name="Choi K.-M."/>
        </authorList>
    </citation>
    <scope>NUCLEOTIDE SEQUENCE [LARGE SCALE GENOMIC DNA]</scope>
    <source>
        <strain evidence="10 11">NKJ218</strain>
    </source>
</reference>
<dbReference type="PANTHER" id="PTHR22854">
    <property type="entry name" value="TRYPTOPHAN BIOSYNTHESIS PROTEIN"/>
    <property type="match status" value="1"/>
</dbReference>
<dbReference type="PROSITE" id="PS00614">
    <property type="entry name" value="IGPS"/>
    <property type="match status" value="1"/>
</dbReference>
<dbReference type="EC" id="4.1.1.48" evidence="8"/>
<evidence type="ECO:0000313" key="11">
    <source>
        <dbReference type="Proteomes" id="UP000295756"/>
    </source>
</evidence>
<evidence type="ECO:0000256" key="1">
    <source>
        <dbReference type="ARBA" id="ARBA00001633"/>
    </source>
</evidence>
<name>A0ABX5SJC9_9LACO</name>
<dbReference type="Gene3D" id="3.20.20.70">
    <property type="entry name" value="Aldolase class I"/>
    <property type="match status" value="1"/>
</dbReference>
<dbReference type="NCBIfam" id="NF001377">
    <property type="entry name" value="PRK00278.2-4"/>
    <property type="match status" value="1"/>
</dbReference>
<dbReference type="InterPro" id="IPR011060">
    <property type="entry name" value="RibuloseP-bd_barrel"/>
</dbReference>
<evidence type="ECO:0000256" key="4">
    <source>
        <dbReference type="ARBA" id="ARBA00022793"/>
    </source>
</evidence>